<dbReference type="EMBL" id="LBPO01000003">
    <property type="protein sequence ID" value="KKP59351.1"/>
    <property type="molecule type" value="Genomic_DNA"/>
</dbReference>
<keyword evidence="5" id="KW-0472">Membrane</keyword>
<accession>A0A0G0B6K8</accession>
<evidence type="ECO:0000256" key="5">
    <source>
        <dbReference type="SAM" id="Phobius"/>
    </source>
</evidence>
<dbReference type="InterPro" id="IPR059100">
    <property type="entry name" value="TSP3_bac"/>
</dbReference>
<evidence type="ECO:0000256" key="1">
    <source>
        <dbReference type="ARBA" id="ARBA00004613"/>
    </source>
</evidence>
<protein>
    <submittedName>
        <fullName evidence="6">Ig domain protein, group 2 domain protein</fullName>
    </submittedName>
</protein>
<keyword evidence="3" id="KW-0732">Signal</keyword>
<dbReference type="SUPFAM" id="SSF103647">
    <property type="entry name" value="TSP type-3 repeat"/>
    <property type="match status" value="1"/>
</dbReference>
<evidence type="ECO:0000256" key="4">
    <source>
        <dbReference type="ARBA" id="ARBA00022837"/>
    </source>
</evidence>
<evidence type="ECO:0000256" key="3">
    <source>
        <dbReference type="ARBA" id="ARBA00022729"/>
    </source>
</evidence>
<dbReference type="AlphaFoldDB" id="A0A0G0B6K8"/>
<reference evidence="6 7" key="1">
    <citation type="journal article" date="2015" name="Nature">
        <title>rRNA introns, odd ribosomes, and small enigmatic genomes across a large radiation of phyla.</title>
        <authorList>
            <person name="Brown C.T."/>
            <person name="Hug L.A."/>
            <person name="Thomas B.C."/>
            <person name="Sharon I."/>
            <person name="Castelle C.J."/>
            <person name="Singh A."/>
            <person name="Wilkins M.J."/>
            <person name="Williams K.H."/>
            <person name="Banfield J.F."/>
        </authorList>
    </citation>
    <scope>NUCLEOTIDE SEQUENCE [LARGE SCALE GENOMIC DNA]</scope>
</reference>
<keyword evidence="5" id="KW-0812">Transmembrane</keyword>
<evidence type="ECO:0000313" key="6">
    <source>
        <dbReference type="EMBL" id="KKP59351.1"/>
    </source>
</evidence>
<keyword evidence="2" id="KW-0964">Secreted</keyword>
<feature type="transmembrane region" description="Helical" evidence="5">
    <location>
        <begin position="20"/>
        <end position="38"/>
    </location>
</feature>
<evidence type="ECO:0000256" key="2">
    <source>
        <dbReference type="ARBA" id="ARBA00022525"/>
    </source>
</evidence>
<comment type="caution">
    <text evidence="6">The sequence shown here is derived from an EMBL/GenBank/DDBJ whole genome shotgun (WGS) entry which is preliminary data.</text>
</comment>
<sequence>MVELEPGSNITPGITKEQKIGFILLLFFAIFAVGLGILQIRNTMYAPFALNNKVPDNLSEEVNTIDALRFRDTDQDGLTDFDELYVYTTSPYLADTDSDGLTDKQEIDKGTNPVCGEGKDCEALAVAETELMNKTASGTPAIDLTMGVQIDAGTIDIMQVLQDPKQVRELLISSGVDATLLEKISDADLMKMVSETMATTSTLENAN</sequence>
<dbReference type="Pfam" id="PF18884">
    <property type="entry name" value="TSP3_bac"/>
    <property type="match status" value="1"/>
</dbReference>
<dbReference type="Proteomes" id="UP000034927">
    <property type="component" value="Unassembled WGS sequence"/>
</dbReference>
<keyword evidence="5" id="KW-1133">Transmembrane helix</keyword>
<evidence type="ECO:0000313" key="7">
    <source>
        <dbReference type="Proteomes" id="UP000034927"/>
    </source>
</evidence>
<keyword evidence="4" id="KW-0106">Calcium</keyword>
<organism evidence="6 7">
    <name type="scientific">Candidatus Magasanikbacteria bacterium GW2011_GWC2_34_16</name>
    <dbReference type="NCBI Taxonomy" id="1619045"/>
    <lineage>
        <taxon>Bacteria</taxon>
        <taxon>Candidatus Magasanikiibacteriota</taxon>
    </lineage>
</organism>
<dbReference type="GO" id="GO:0005509">
    <property type="term" value="F:calcium ion binding"/>
    <property type="evidence" value="ECO:0007669"/>
    <property type="project" value="InterPro"/>
</dbReference>
<proteinExistence type="predicted"/>
<gene>
    <name evidence="6" type="ORF">UR53_C0003G0013</name>
</gene>
<name>A0A0G0B6K8_9BACT</name>
<comment type="subcellular location">
    <subcellularLocation>
        <location evidence="1">Secreted</location>
    </subcellularLocation>
</comment>
<dbReference type="InterPro" id="IPR028974">
    <property type="entry name" value="TSP_type-3_rpt"/>
</dbReference>